<dbReference type="Pfam" id="PF03792">
    <property type="entry name" value="PBC"/>
    <property type="match status" value="1"/>
</dbReference>
<dbReference type="CDD" id="cd00086">
    <property type="entry name" value="homeodomain"/>
    <property type="match status" value="1"/>
</dbReference>
<feature type="region of interest" description="Disordered" evidence="7">
    <location>
        <begin position="337"/>
        <end position="399"/>
    </location>
</feature>
<evidence type="ECO:0000256" key="3">
    <source>
        <dbReference type="ARBA" id="ARBA00023125"/>
    </source>
</evidence>
<evidence type="ECO:0000256" key="5">
    <source>
        <dbReference type="ARBA" id="ARBA00023242"/>
    </source>
</evidence>
<dbReference type="PROSITE" id="PS51978">
    <property type="entry name" value="PBC"/>
    <property type="match status" value="1"/>
</dbReference>
<keyword evidence="5 6" id="KW-0539">Nucleus</keyword>
<dbReference type="PROSITE" id="PS50071">
    <property type="entry name" value="HOMEOBOX_2"/>
    <property type="match status" value="1"/>
</dbReference>
<dbReference type="InterPro" id="IPR001356">
    <property type="entry name" value="HD"/>
</dbReference>
<evidence type="ECO:0000256" key="6">
    <source>
        <dbReference type="PROSITE-ProRule" id="PRU00108"/>
    </source>
</evidence>
<proteinExistence type="inferred from homology"/>
<dbReference type="InterPro" id="IPR050224">
    <property type="entry name" value="TALE_homeobox"/>
</dbReference>
<dbReference type="Gene3D" id="1.10.10.60">
    <property type="entry name" value="Homeodomain-like"/>
    <property type="match status" value="1"/>
</dbReference>
<protein>
    <submittedName>
        <fullName evidence="11">Pre-B-cell leukemia transcription factor 1-like</fullName>
    </submittedName>
</protein>
<evidence type="ECO:0000313" key="11">
    <source>
        <dbReference type="RefSeq" id="XP_014666677.1"/>
    </source>
</evidence>
<feature type="domain" description="Homeobox" evidence="8">
    <location>
        <begin position="178"/>
        <end position="241"/>
    </location>
</feature>
<reference evidence="11" key="1">
    <citation type="submission" date="2025-08" db="UniProtKB">
        <authorList>
            <consortium name="RefSeq"/>
        </authorList>
    </citation>
    <scope>IDENTIFICATION</scope>
</reference>
<feature type="domain" description="PBC" evidence="9">
    <location>
        <begin position="40"/>
        <end position="175"/>
    </location>
</feature>
<gene>
    <name evidence="11" type="primary">LOC106808459</name>
</gene>
<dbReference type="Proteomes" id="UP000695022">
    <property type="component" value="Unplaced"/>
</dbReference>
<dbReference type="InterPro" id="IPR005542">
    <property type="entry name" value="PBX_PBC_dom"/>
</dbReference>
<dbReference type="SMART" id="SM00389">
    <property type="entry name" value="HOX"/>
    <property type="match status" value="1"/>
</dbReference>
<feature type="DNA-binding region" description="Homeobox" evidence="6">
    <location>
        <begin position="180"/>
        <end position="242"/>
    </location>
</feature>
<evidence type="ECO:0000256" key="1">
    <source>
        <dbReference type="ARBA" id="ARBA00004123"/>
    </source>
</evidence>
<comment type="similarity">
    <text evidence="2">Belongs to the TALE/PBX homeobox family.</text>
</comment>
<evidence type="ECO:0000259" key="8">
    <source>
        <dbReference type="PROSITE" id="PS50071"/>
    </source>
</evidence>
<dbReference type="InterPro" id="IPR008422">
    <property type="entry name" value="KN_HD"/>
</dbReference>
<keyword evidence="3 6" id="KW-0238">DNA-binding</keyword>
<keyword evidence="10" id="KW-1185">Reference proteome</keyword>
<keyword evidence="4 6" id="KW-0371">Homeobox</keyword>
<dbReference type="GeneID" id="106808459"/>
<evidence type="ECO:0000259" key="9">
    <source>
        <dbReference type="PROSITE" id="PS51978"/>
    </source>
</evidence>
<dbReference type="Pfam" id="PF05920">
    <property type="entry name" value="Homeobox_KN"/>
    <property type="match status" value="1"/>
</dbReference>
<evidence type="ECO:0000256" key="4">
    <source>
        <dbReference type="ARBA" id="ARBA00023155"/>
    </source>
</evidence>
<sequence length="399" mass="43247">MDDQQRLMHGHGASATMAHGISQGYMQTVDPSQPPHDQENTKREIGEILQQIMNITDQSLDEAQARKHTLNCHRLKPALFSVLCEIKEKTVLSIRGQQEEEPPDPQLLRLDNMLLAEGVAGPEKGGGSAAAANASAAVSGGPGQPDNAIEHSDYRAKLAQIRSIYHTELEKYEQALLSSGRRKRRNFSKQATEILNEYFYSHLSNPYPSEEAKEELARKCGITVSQICNWFGNKRIRYKKNIGKEQEEANLYAAKAASRAAATMNASQSGYNMVPNSQGGGQMMAGQQPDMYNLNVNGDGYSSSAAVGANVQSQVNALRHVIASTGGYAGENIYDRIQQGGNKPASSSGSRPESQDGNKPGGGELRISAVPEFPDIQGLSESGDDDSTQDEPPSKRSKV</sequence>
<evidence type="ECO:0000256" key="7">
    <source>
        <dbReference type="SAM" id="MobiDB-lite"/>
    </source>
</evidence>
<feature type="region of interest" description="Disordered" evidence="7">
    <location>
        <begin position="120"/>
        <end position="149"/>
    </location>
</feature>
<dbReference type="PANTHER" id="PTHR11850">
    <property type="entry name" value="HOMEOBOX PROTEIN TRANSCRIPTION FACTORS"/>
    <property type="match status" value="1"/>
</dbReference>
<name>A0ABM1E3A6_PRICU</name>
<comment type="subcellular location">
    <subcellularLocation>
        <location evidence="1 6">Nucleus</location>
    </subcellularLocation>
</comment>
<evidence type="ECO:0000313" key="10">
    <source>
        <dbReference type="Proteomes" id="UP000695022"/>
    </source>
</evidence>
<dbReference type="RefSeq" id="XP_014666677.1">
    <property type="nucleotide sequence ID" value="XM_014811191.1"/>
</dbReference>
<organism evidence="10 11">
    <name type="scientific">Priapulus caudatus</name>
    <name type="common">Priapulid worm</name>
    <dbReference type="NCBI Taxonomy" id="37621"/>
    <lineage>
        <taxon>Eukaryota</taxon>
        <taxon>Metazoa</taxon>
        <taxon>Ecdysozoa</taxon>
        <taxon>Scalidophora</taxon>
        <taxon>Priapulida</taxon>
        <taxon>Priapulimorpha</taxon>
        <taxon>Priapulimorphida</taxon>
        <taxon>Priapulidae</taxon>
        <taxon>Priapulus</taxon>
    </lineage>
</organism>
<dbReference type="SUPFAM" id="SSF46689">
    <property type="entry name" value="Homeodomain-like"/>
    <property type="match status" value="1"/>
</dbReference>
<dbReference type="InterPro" id="IPR009057">
    <property type="entry name" value="Homeodomain-like_sf"/>
</dbReference>
<accession>A0ABM1E3A6</accession>
<evidence type="ECO:0000256" key="2">
    <source>
        <dbReference type="ARBA" id="ARBA00007601"/>
    </source>
</evidence>
<feature type="compositionally biased region" description="Polar residues" evidence="7">
    <location>
        <begin position="339"/>
        <end position="357"/>
    </location>
</feature>
<feature type="compositionally biased region" description="Low complexity" evidence="7">
    <location>
        <begin position="129"/>
        <end position="139"/>
    </location>
</feature>